<feature type="region of interest" description="Disordered" evidence="1">
    <location>
        <begin position="1"/>
        <end position="20"/>
    </location>
</feature>
<dbReference type="Proteomes" id="UP000460718">
    <property type="component" value="Unassembled WGS sequence"/>
</dbReference>
<evidence type="ECO:0000313" key="3">
    <source>
        <dbReference type="Proteomes" id="UP000460718"/>
    </source>
</evidence>
<dbReference type="EMBL" id="QXFW01002181">
    <property type="protein sequence ID" value="KAE8981169.1"/>
    <property type="molecule type" value="Genomic_DNA"/>
</dbReference>
<dbReference type="AlphaFoldDB" id="A0A6A3IDJ3"/>
<evidence type="ECO:0000313" key="2">
    <source>
        <dbReference type="EMBL" id="KAE8981169.1"/>
    </source>
</evidence>
<organism evidence="2 3">
    <name type="scientific">Phytophthora fragariae</name>
    <dbReference type="NCBI Taxonomy" id="53985"/>
    <lineage>
        <taxon>Eukaryota</taxon>
        <taxon>Sar</taxon>
        <taxon>Stramenopiles</taxon>
        <taxon>Oomycota</taxon>
        <taxon>Peronosporomycetes</taxon>
        <taxon>Peronosporales</taxon>
        <taxon>Peronosporaceae</taxon>
        <taxon>Phytophthora</taxon>
    </lineage>
</organism>
<proteinExistence type="predicted"/>
<protein>
    <submittedName>
        <fullName evidence="2">Uncharacterized protein</fullName>
    </submittedName>
</protein>
<gene>
    <name evidence="2" type="ORF">PF011_g22136</name>
</gene>
<feature type="compositionally biased region" description="Acidic residues" evidence="1">
    <location>
        <begin position="1"/>
        <end position="10"/>
    </location>
</feature>
<accession>A0A6A3IDJ3</accession>
<sequence length="126" mass="14213">MLELAPEDFMEPGGRSRAASPRRAGKWSVCRAQADVVPRLAVRRTHPAYRLSSKKHHLVEAKAEAFLIKTIDDQHVLFAKENNIAFDLFRTICSNYEGSAVHGDQYYIQSYLMNSVAVSLDMTNSK</sequence>
<comment type="caution">
    <text evidence="2">The sequence shown here is derived from an EMBL/GenBank/DDBJ whole genome shotgun (WGS) entry which is preliminary data.</text>
</comment>
<evidence type="ECO:0000256" key="1">
    <source>
        <dbReference type="SAM" id="MobiDB-lite"/>
    </source>
</evidence>
<name>A0A6A3IDJ3_9STRA</name>
<reference evidence="2 3" key="1">
    <citation type="submission" date="2018-09" db="EMBL/GenBank/DDBJ databases">
        <title>Genomic investigation of the strawberry pathogen Phytophthora fragariae indicates pathogenicity is determined by transcriptional variation in three key races.</title>
        <authorList>
            <person name="Adams T.M."/>
            <person name="Armitage A.D."/>
            <person name="Sobczyk M.K."/>
            <person name="Bates H.J."/>
            <person name="Dunwell J.M."/>
            <person name="Nellist C.F."/>
            <person name="Harrison R.J."/>
        </authorList>
    </citation>
    <scope>NUCLEOTIDE SEQUENCE [LARGE SCALE GENOMIC DNA]</scope>
    <source>
        <strain evidence="2 3">SCRP245</strain>
    </source>
</reference>